<dbReference type="PANTHER" id="PTHR31793:SF27">
    <property type="entry name" value="NOVEL THIOESTERASE SUPERFAMILY DOMAIN AND SAPOSIN A-TYPE DOMAIN CONTAINING PROTEIN (0610012H03RIK)"/>
    <property type="match status" value="1"/>
</dbReference>
<dbReference type="InterPro" id="IPR050563">
    <property type="entry name" value="4-hydroxybenzoyl-CoA_TE"/>
</dbReference>
<comment type="similarity">
    <text evidence="1">Belongs to the 4-hydroxybenzoyl-CoA thioesterase family.</text>
</comment>
<dbReference type="InterPro" id="IPR006684">
    <property type="entry name" value="YbgC/YbaW"/>
</dbReference>
<evidence type="ECO:0000256" key="2">
    <source>
        <dbReference type="ARBA" id="ARBA00022801"/>
    </source>
</evidence>
<dbReference type="Proteomes" id="UP000030901">
    <property type="component" value="Chromosome"/>
</dbReference>
<dbReference type="PANTHER" id="PTHR31793">
    <property type="entry name" value="4-HYDROXYBENZOYL-COA THIOESTERASE FAMILY MEMBER"/>
    <property type="match status" value="1"/>
</dbReference>
<dbReference type="PIRSF" id="PIRSF003230">
    <property type="entry name" value="YbgC"/>
    <property type="match status" value="1"/>
</dbReference>
<gene>
    <name evidence="3" type="ORF">FPB0191_01924</name>
</gene>
<dbReference type="KEGG" id="fpp:FPB0191_01924"/>
<dbReference type="EC" id="3.1.2.-" evidence="3"/>
<organism evidence="3 4">
    <name type="scientific">Frischella perrara</name>
    <dbReference type="NCBI Taxonomy" id="1267021"/>
    <lineage>
        <taxon>Bacteria</taxon>
        <taxon>Pseudomonadati</taxon>
        <taxon>Pseudomonadota</taxon>
        <taxon>Gammaproteobacteria</taxon>
        <taxon>Orbales</taxon>
        <taxon>Orbaceae</taxon>
        <taxon>Frischella</taxon>
    </lineage>
</organism>
<dbReference type="EMBL" id="CP009056">
    <property type="protein sequence ID" value="AJA45735.1"/>
    <property type="molecule type" value="Genomic_DNA"/>
</dbReference>
<reference evidence="3 4" key="1">
    <citation type="journal article" date="2014" name="Appl. Environ. Microbiol.">
        <title>Gut symbionts from distinct hosts exhibit genotoxic activity via divergent colibactin biosynthetic pathways.</title>
        <authorList>
            <person name="Engel P."/>
            <person name="Vizcaino M.I."/>
            <person name="Crawford J.M."/>
        </authorList>
    </citation>
    <scope>NUCLEOTIDE SEQUENCE [LARGE SCALE GENOMIC DNA]</scope>
    <source>
        <strain evidence="3 4">PEB0191</strain>
    </source>
</reference>
<accession>A0A0A7S2G1</accession>
<evidence type="ECO:0000313" key="3">
    <source>
        <dbReference type="EMBL" id="AJA45735.1"/>
    </source>
</evidence>
<dbReference type="AlphaFoldDB" id="A0A0A7S2G1"/>
<dbReference type="Gene3D" id="3.10.129.10">
    <property type="entry name" value="Hotdog Thioesterase"/>
    <property type="match status" value="1"/>
</dbReference>
<dbReference type="SUPFAM" id="SSF54637">
    <property type="entry name" value="Thioesterase/thiol ester dehydrase-isomerase"/>
    <property type="match status" value="1"/>
</dbReference>
<keyword evidence="4" id="KW-1185">Reference proteome</keyword>
<evidence type="ECO:0000313" key="4">
    <source>
        <dbReference type="Proteomes" id="UP000030901"/>
    </source>
</evidence>
<protein>
    <submittedName>
        <fullName evidence="3">Putative thioesterase</fullName>
        <ecNumber evidence="3">3.1.2.-</ecNumber>
    </submittedName>
</protein>
<dbReference type="RefSeq" id="WP_039105638.1">
    <property type="nucleotide sequence ID" value="NZ_CP009056.1"/>
</dbReference>
<evidence type="ECO:0000256" key="1">
    <source>
        <dbReference type="ARBA" id="ARBA00005953"/>
    </source>
</evidence>
<dbReference type="HOGENOM" id="CLU_101141_3_0_6"/>
<dbReference type="Pfam" id="PF13279">
    <property type="entry name" value="4HBT_2"/>
    <property type="match status" value="1"/>
</dbReference>
<dbReference type="InterPro" id="IPR029069">
    <property type="entry name" value="HotDog_dom_sf"/>
</dbReference>
<name>A0A0A7S2G1_FRIPE</name>
<proteinExistence type="inferred from homology"/>
<dbReference type="OrthoDB" id="9800856at2"/>
<keyword evidence="2 3" id="KW-0378">Hydrolase</keyword>
<sequence length="140" mass="16075">MIDNTIHSTTIELTTSFHDTDAMGVVWHGNYLKFFEKAREALFQKFNYGYKEMLESGYMWPVIDTRVKYVAPTIAEQTLQITASLAEYENRIKINYLIRDLASGKKTTTGYTMQVAVATQTKEMCFVTPDIFLTCFGLLK</sequence>
<dbReference type="CDD" id="cd00586">
    <property type="entry name" value="4HBT"/>
    <property type="match status" value="1"/>
</dbReference>
<dbReference type="STRING" id="1267021.FPB0191_01924"/>
<dbReference type="GO" id="GO:0047617">
    <property type="term" value="F:fatty acyl-CoA hydrolase activity"/>
    <property type="evidence" value="ECO:0007669"/>
    <property type="project" value="TreeGrafter"/>
</dbReference>